<reference evidence="18 19" key="1">
    <citation type="submission" date="2019-10" db="EMBL/GenBank/DDBJ databases">
        <title>Cognatihalovulum marinum gen. nov. sp. nov., a new member of the family Rhodobacteraceae isolated from deep seawater of the Northwest Indian Ocean.</title>
        <authorList>
            <person name="Ruan C."/>
            <person name="Wang J."/>
            <person name="Zheng X."/>
            <person name="Song L."/>
            <person name="Zhu Y."/>
            <person name="Huang Y."/>
            <person name="Lu Z."/>
            <person name="Du W."/>
            <person name="Huang L."/>
            <person name="Dai X."/>
        </authorList>
    </citation>
    <scope>NUCLEOTIDE SEQUENCE [LARGE SCALE GENOMIC DNA]</scope>
    <source>
        <strain evidence="18 19">2CG4</strain>
    </source>
</reference>
<keyword evidence="13" id="KW-0157">Chromophore</keyword>
<feature type="domain" description="PAC" evidence="17">
    <location>
        <begin position="210"/>
        <end position="262"/>
    </location>
</feature>
<evidence type="ECO:0000256" key="5">
    <source>
        <dbReference type="ARBA" id="ARBA00022606"/>
    </source>
</evidence>
<keyword evidence="19" id="KW-1185">Reference proteome</keyword>
<dbReference type="InterPro" id="IPR035965">
    <property type="entry name" value="PAS-like_dom_sf"/>
</dbReference>
<evidence type="ECO:0000256" key="4">
    <source>
        <dbReference type="ARBA" id="ARBA00022553"/>
    </source>
</evidence>
<dbReference type="NCBIfam" id="TIGR00229">
    <property type="entry name" value="sensory_box"/>
    <property type="match status" value="3"/>
</dbReference>
<evidence type="ECO:0000259" key="17">
    <source>
        <dbReference type="PROSITE" id="PS50113"/>
    </source>
</evidence>
<dbReference type="InterPro" id="IPR000014">
    <property type="entry name" value="PAS"/>
</dbReference>
<evidence type="ECO:0000256" key="14">
    <source>
        <dbReference type="ARBA" id="ARBA00023026"/>
    </source>
</evidence>
<keyword evidence="7" id="KW-0288">FMN</keyword>
<dbReference type="PANTHER" id="PTHR41523:SF8">
    <property type="entry name" value="ETHYLENE RESPONSE SENSOR PROTEIN"/>
    <property type="match status" value="1"/>
</dbReference>
<dbReference type="Gene3D" id="3.30.450.20">
    <property type="entry name" value="PAS domain"/>
    <property type="match status" value="3"/>
</dbReference>
<gene>
    <name evidence="18" type="ORF">GE300_12185</name>
</gene>
<feature type="domain" description="PAC" evidence="17">
    <location>
        <begin position="324"/>
        <end position="383"/>
    </location>
</feature>
<name>A0A6L5Z1J6_9RHOB</name>
<dbReference type="Pfam" id="PF07536">
    <property type="entry name" value="HWE_HK"/>
    <property type="match status" value="1"/>
</dbReference>
<dbReference type="Proteomes" id="UP000474957">
    <property type="component" value="Unassembled WGS sequence"/>
</dbReference>
<dbReference type="InterPro" id="IPR013656">
    <property type="entry name" value="PAS_4"/>
</dbReference>
<dbReference type="InterPro" id="IPR011102">
    <property type="entry name" value="Sig_transdc_His_kinase_HWE"/>
</dbReference>
<evidence type="ECO:0000256" key="3">
    <source>
        <dbReference type="ARBA" id="ARBA00022543"/>
    </source>
</evidence>
<dbReference type="PROSITE" id="PS50112">
    <property type="entry name" value="PAS"/>
    <property type="match status" value="3"/>
</dbReference>
<comment type="caution">
    <text evidence="18">The sequence shown here is derived from an EMBL/GenBank/DDBJ whole genome shotgun (WGS) entry which is preliminary data.</text>
</comment>
<evidence type="ECO:0000256" key="13">
    <source>
        <dbReference type="ARBA" id="ARBA00022991"/>
    </source>
</evidence>
<organism evidence="18 19">
    <name type="scientific">Halovulum marinum</name>
    <dbReference type="NCBI Taxonomy" id="2662447"/>
    <lineage>
        <taxon>Bacteria</taxon>
        <taxon>Pseudomonadati</taxon>
        <taxon>Pseudomonadota</taxon>
        <taxon>Alphaproteobacteria</taxon>
        <taxon>Rhodobacterales</taxon>
        <taxon>Paracoccaceae</taxon>
        <taxon>Halovulum</taxon>
    </lineage>
</organism>
<keyword evidence="12" id="KW-0067">ATP-binding</keyword>
<keyword evidence="14" id="KW-0843">Virulence</keyword>
<sequence>MSREGDVYRASGLEDFFENGAIALHFVSGDGMILRANRAELDLLGYSAEEYIGRHIAEVHVDQPVIDDILARLLRGETIHRYPARLRARDGSIRHVEITSSGQFIDGTFINTRCFTVDVTDLVAARQEVSRKDEFLRQILDALPAGIFMVDAAGRLTYVNKAASELVTGEPKLGEDEWHKVFRLFTPDGREIPRDQRPMSIVLNENRPVRGVEAMTQRADGSLMPVMPFPTPIRDDDGNLSGAVNMFVDMSERKQAEDMFRLAVEASSSGMILADAAGRIVLTNAAAERLFGYDRAELAGREVEDLIPPRLREEHANHRRSYAQQPEVRVMGAGRELFGLRKDGTEVPVEIGLNPLMTGQGLMVLSTIIDISERRRAAEREKLLVRELHHRSHNLFAIIRAIIERSLSGDRTLSQARAVLQSRLAAMARTYQLLNQMEWRGLNLADIVRAELEPFGNRVRIDGPDVALAPAEAQNLSLALHELATNAAKYGALSVPDGKVEVRWSLTARDGGALLRFEWRERDGPAVVAPIKQGFGSALLRQVSSEARFDFGPEGLSCRMEVPLAEPAPTSAQD</sequence>
<dbReference type="PROSITE" id="PS50113">
    <property type="entry name" value="PAC"/>
    <property type="match status" value="2"/>
</dbReference>
<evidence type="ECO:0000313" key="18">
    <source>
        <dbReference type="EMBL" id="MSU90368.1"/>
    </source>
</evidence>
<evidence type="ECO:0000256" key="11">
    <source>
        <dbReference type="ARBA" id="ARBA00022777"/>
    </source>
</evidence>
<evidence type="ECO:0000313" key="19">
    <source>
        <dbReference type="Proteomes" id="UP000474957"/>
    </source>
</evidence>
<keyword evidence="4" id="KW-0597">Phosphoprotein</keyword>
<proteinExistence type="predicted"/>
<feature type="domain" description="PAS" evidence="16">
    <location>
        <begin position="256"/>
        <end position="309"/>
    </location>
</feature>
<dbReference type="InterPro" id="IPR000700">
    <property type="entry name" value="PAS-assoc_C"/>
</dbReference>
<dbReference type="GO" id="GO:0005524">
    <property type="term" value="F:ATP binding"/>
    <property type="evidence" value="ECO:0007669"/>
    <property type="project" value="UniProtKB-KW"/>
</dbReference>
<dbReference type="SMART" id="SM00911">
    <property type="entry name" value="HWE_HK"/>
    <property type="match status" value="1"/>
</dbReference>
<keyword evidence="11" id="KW-0418">Kinase</keyword>
<evidence type="ECO:0000256" key="7">
    <source>
        <dbReference type="ARBA" id="ARBA00022643"/>
    </source>
</evidence>
<evidence type="ECO:0000256" key="10">
    <source>
        <dbReference type="ARBA" id="ARBA00022741"/>
    </source>
</evidence>
<keyword evidence="6" id="KW-0285">Flavoprotein</keyword>
<dbReference type="InterPro" id="IPR013767">
    <property type="entry name" value="PAS_fold"/>
</dbReference>
<keyword evidence="9" id="KW-0677">Repeat</keyword>
<dbReference type="InterPro" id="IPR036890">
    <property type="entry name" value="HATPase_C_sf"/>
</dbReference>
<evidence type="ECO:0000259" key="16">
    <source>
        <dbReference type="PROSITE" id="PS50112"/>
    </source>
</evidence>
<keyword evidence="3" id="KW-0600">Photoreceptor protein</keyword>
<feature type="domain" description="PAS" evidence="16">
    <location>
        <begin position="9"/>
        <end position="54"/>
    </location>
</feature>
<evidence type="ECO:0000256" key="9">
    <source>
        <dbReference type="ARBA" id="ARBA00022737"/>
    </source>
</evidence>
<dbReference type="Pfam" id="PF00989">
    <property type="entry name" value="PAS"/>
    <property type="match status" value="1"/>
</dbReference>
<dbReference type="SMART" id="SM00091">
    <property type="entry name" value="PAS"/>
    <property type="match status" value="3"/>
</dbReference>
<dbReference type="GO" id="GO:0009881">
    <property type="term" value="F:photoreceptor activity"/>
    <property type="evidence" value="ECO:0007669"/>
    <property type="project" value="UniProtKB-KW"/>
</dbReference>
<dbReference type="InterPro" id="IPR001610">
    <property type="entry name" value="PAC"/>
</dbReference>
<dbReference type="EC" id="2.7.13.3" evidence="2"/>
<dbReference type="PANTHER" id="PTHR41523">
    <property type="entry name" value="TWO-COMPONENT SYSTEM SENSOR PROTEIN"/>
    <property type="match status" value="1"/>
</dbReference>
<evidence type="ECO:0000256" key="15">
    <source>
        <dbReference type="ARBA" id="ARBA00023170"/>
    </source>
</evidence>
<evidence type="ECO:0000256" key="1">
    <source>
        <dbReference type="ARBA" id="ARBA00000085"/>
    </source>
</evidence>
<dbReference type="Gene3D" id="3.30.565.10">
    <property type="entry name" value="Histidine kinase-like ATPase, C-terminal domain"/>
    <property type="match status" value="1"/>
</dbReference>
<dbReference type="SUPFAM" id="SSF55785">
    <property type="entry name" value="PYP-like sensor domain (PAS domain)"/>
    <property type="match status" value="3"/>
</dbReference>
<keyword evidence="5" id="KW-0716">Sensory transduction</keyword>
<dbReference type="GO" id="GO:0004673">
    <property type="term" value="F:protein histidine kinase activity"/>
    <property type="evidence" value="ECO:0007669"/>
    <property type="project" value="UniProtKB-EC"/>
</dbReference>
<keyword evidence="8" id="KW-0808">Transferase</keyword>
<evidence type="ECO:0000256" key="2">
    <source>
        <dbReference type="ARBA" id="ARBA00012438"/>
    </source>
</evidence>
<protein>
    <recommendedName>
        <fullName evidence="2">histidine kinase</fullName>
        <ecNumber evidence="2">2.7.13.3</ecNumber>
    </recommendedName>
</protein>
<accession>A0A6L5Z1J6</accession>
<dbReference type="Pfam" id="PF08448">
    <property type="entry name" value="PAS_4"/>
    <property type="match status" value="2"/>
</dbReference>
<dbReference type="AlphaFoldDB" id="A0A6L5Z1J6"/>
<comment type="catalytic activity">
    <reaction evidence="1">
        <text>ATP + protein L-histidine = ADP + protein N-phospho-L-histidine.</text>
        <dbReference type="EC" id="2.7.13.3"/>
    </reaction>
</comment>
<dbReference type="GO" id="GO:0006355">
    <property type="term" value="P:regulation of DNA-templated transcription"/>
    <property type="evidence" value="ECO:0007669"/>
    <property type="project" value="InterPro"/>
</dbReference>
<feature type="domain" description="PAS" evidence="16">
    <location>
        <begin position="132"/>
        <end position="167"/>
    </location>
</feature>
<keyword evidence="15" id="KW-0675">Receptor</keyword>
<dbReference type="CDD" id="cd00130">
    <property type="entry name" value="PAS"/>
    <property type="match status" value="3"/>
</dbReference>
<evidence type="ECO:0000256" key="6">
    <source>
        <dbReference type="ARBA" id="ARBA00022630"/>
    </source>
</evidence>
<dbReference type="SMART" id="SM00086">
    <property type="entry name" value="PAC"/>
    <property type="match status" value="3"/>
</dbReference>
<evidence type="ECO:0000256" key="8">
    <source>
        <dbReference type="ARBA" id="ARBA00022679"/>
    </source>
</evidence>
<evidence type="ECO:0000256" key="12">
    <source>
        <dbReference type="ARBA" id="ARBA00022840"/>
    </source>
</evidence>
<dbReference type="EMBL" id="WIND01000008">
    <property type="protein sequence ID" value="MSU90368.1"/>
    <property type="molecule type" value="Genomic_DNA"/>
</dbReference>
<keyword evidence="10" id="KW-0547">Nucleotide-binding</keyword>
<dbReference type="RefSeq" id="WP_154446853.1">
    <property type="nucleotide sequence ID" value="NZ_WIND01000008.1"/>
</dbReference>